<reference evidence="2 3" key="1">
    <citation type="journal article" date="2024" name="Science">
        <title>Giant polyketide synthase enzymes in the biosynthesis of giant marine polyether toxins.</title>
        <authorList>
            <person name="Fallon T.R."/>
            <person name="Shende V.V."/>
            <person name="Wierzbicki I.H."/>
            <person name="Pendleton A.L."/>
            <person name="Watervoot N.F."/>
            <person name="Auber R.P."/>
            <person name="Gonzalez D.J."/>
            <person name="Wisecaver J.H."/>
            <person name="Moore B.S."/>
        </authorList>
    </citation>
    <scope>NUCLEOTIDE SEQUENCE [LARGE SCALE GENOMIC DNA]</scope>
    <source>
        <strain evidence="2 3">12B1</strain>
    </source>
</reference>
<evidence type="ECO:0000313" key="2">
    <source>
        <dbReference type="EMBL" id="KAL1529516.1"/>
    </source>
</evidence>
<comment type="caution">
    <text evidence="2">The sequence shown here is derived from an EMBL/GenBank/DDBJ whole genome shotgun (WGS) entry which is preliminary data.</text>
</comment>
<sequence length="263" mass="28948">MCRADASDGSEKSAEGASHTVAPSTSPSPSLTERCSRLRLVRPSAARQLGYESVWLERELMPSDHSLGALAPGFERVLQVSRLCWSRGSLRWRPWVVKAQSVLLHLLGIRGWGLYAARPFKRRRLCASADVVGRYGGEAFLPHTFPSVQQANIAVNFHRHCTGNASTMLMVLCKADGSGYHVVNGATAGPPYLQFLNDPQGLQIPPNLRLLPCGDLEALCSIPALNFKRCLLPPSQGSSTQPWPSLRSELCFCYGKWYRLSNE</sequence>
<dbReference type="AlphaFoldDB" id="A0AB34K9K5"/>
<organism evidence="2 3">
    <name type="scientific">Prymnesium parvum</name>
    <name type="common">Toxic golden alga</name>
    <dbReference type="NCBI Taxonomy" id="97485"/>
    <lineage>
        <taxon>Eukaryota</taxon>
        <taxon>Haptista</taxon>
        <taxon>Haptophyta</taxon>
        <taxon>Prymnesiophyceae</taxon>
        <taxon>Prymnesiales</taxon>
        <taxon>Prymnesiaceae</taxon>
        <taxon>Prymnesium</taxon>
    </lineage>
</organism>
<evidence type="ECO:0000313" key="3">
    <source>
        <dbReference type="Proteomes" id="UP001515480"/>
    </source>
</evidence>
<name>A0AB34K9K5_PRYPA</name>
<gene>
    <name evidence="2" type="ORF">AB1Y20_000462</name>
</gene>
<evidence type="ECO:0008006" key="4">
    <source>
        <dbReference type="Google" id="ProtNLM"/>
    </source>
</evidence>
<feature type="compositionally biased region" description="Polar residues" evidence="1">
    <location>
        <begin position="21"/>
        <end position="33"/>
    </location>
</feature>
<accession>A0AB34K9K5</accession>
<feature type="region of interest" description="Disordered" evidence="1">
    <location>
        <begin position="1"/>
        <end position="33"/>
    </location>
</feature>
<keyword evidence="3" id="KW-1185">Reference proteome</keyword>
<dbReference type="EMBL" id="JBGBPQ010000001">
    <property type="protein sequence ID" value="KAL1529516.1"/>
    <property type="molecule type" value="Genomic_DNA"/>
</dbReference>
<dbReference type="Proteomes" id="UP001515480">
    <property type="component" value="Unassembled WGS sequence"/>
</dbReference>
<proteinExistence type="predicted"/>
<evidence type="ECO:0000256" key="1">
    <source>
        <dbReference type="SAM" id="MobiDB-lite"/>
    </source>
</evidence>
<protein>
    <recommendedName>
        <fullName evidence="4">Mono(ADP-ribosyl)transferase</fullName>
    </recommendedName>
</protein>
<feature type="compositionally biased region" description="Basic and acidic residues" evidence="1">
    <location>
        <begin position="1"/>
        <end position="14"/>
    </location>
</feature>